<organism evidence="1 2">
    <name type="scientific">Candidatus Cryptobacteroides faecigallinarum</name>
    <dbReference type="NCBI Taxonomy" id="2840763"/>
    <lineage>
        <taxon>Bacteria</taxon>
        <taxon>Pseudomonadati</taxon>
        <taxon>Bacteroidota</taxon>
        <taxon>Bacteroidia</taxon>
        <taxon>Bacteroidales</taxon>
        <taxon>Candidatus Cryptobacteroides</taxon>
    </lineage>
</organism>
<protein>
    <recommendedName>
        <fullName evidence="3">Transposase IS200-like domain-containing protein</fullName>
    </recommendedName>
</protein>
<name>A0A9D9IN44_9BACT</name>
<dbReference type="Gene3D" id="3.30.70.1290">
    <property type="entry name" value="Transposase IS200-like"/>
    <property type="match status" value="1"/>
</dbReference>
<gene>
    <name evidence="1" type="ORF">IAB91_06060</name>
</gene>
<reference evidence="1" key="1">
    <citation type="submission" date="2020-10" db="EMBL/GenBank/DDBJ databases">
        <authorList>
            <person name="Gilroy R."/>
        </authorList>
    </citation>
    <scope>NUCLEOTIDE SEQUENCE</scope>
    <source>
        <strain evidence="1">B1-13419</strain>
    </source>
</reference>
<reference evidence="1" key="2">
    <citation type="journal article" date="2021" name="PeerJ">
        <title>Extensive microbial diversity within the chicken gut microbiome revealed by metagenomics and culture.</title>
        <authorList>
            <person name="Gilroy R."/>
            <person name="Ravi A."/>
            <person name="Getino M."/>
            <person name="Pursley I."/>
            <person name="Horton D.L."/>
            <person name="Alikhan N.F."/>
            <person name="Baker D."/>
            <person name="Gharbi K."/>
            <person name="Hall N."/>
            <person name="Watson M."/>
            <person name="Adriaenssens E.M."/>
            <person name="Foster-Nyarko E."/>
            <person name="Jarju S."/>
            <person name="Secka A."/>
            <person name="Antonio M."/>
            <person name="Oren A."/>
            <person name="Chaudhuri R.R."/>
            <person name="La Ragione R."/>
            <person name="Hildebrand F."/>
            <person name="Pallen M.J."/>
        </authorList>
    </citation>
    <scope>NUCLEOTIDE SEQUENCE</scope>
    <source>
        <strain evidence="1">B1-13419</strain>
    </source>
</reference>
<dbReference type="GO" id="GO:0006313">
    <property type="term" value="P:DNA transposition"/>
    <property type="evidence" value="ECO:0007669"/>
    <property type="project" value="InterPro"/>
</dbReference>
<dbReference type="SUPFAM" id="SSF143422">
    <property type="entry name" value="Transposase IS200-like"/>
    <property type="match status" value="1"/>
</dbReference>
<dbReference type="InterPro" id="IPR036515">
    <property type="entry name" value="Transposase_17_sf"/>
</dbReference>
<sequence>MKRDFDSMSFSEKEEICNNAFREGSPFWHLYTDGTKMQNIFCSDKEFDEGMNMLAASACRVMHVQILTFELMTNHIHLILSGSKDACMELFMDYKNRIAKLFRKYGKVIDWSLFSANILAIENLKRLRNEIAYCNRNAFVANPQYTPFSYPWGGGCEYFGHRMISNSYYDTMTVRDMRTIMHSRDVSAFDKLKFRNGVVSISSFCNIELGMSMFQNARNYFYTISKNIEAFADIACRIRDSVCLIDEEIFSVAVKISSDMYGVNKLSLLAPDQKINLAKELRYKYFGSIQQLRRILRLNADVLNEVFPSTK</sequence>
<dbReference type="Proteomes" id="UP000823757">
    <property type="component" value="Unassembled WGS sequence"/>
</dbReference>
<dbReference type="EMBL" id="JADIMD010000094">
    <property type="protein sequence ID" value="MBO8474836.1"/>
    <property type="molecule type" value="Genomic_DNA"/>
</dbReference>
<accession>A0A9D9IN44</accession>
<evidence type="ECO:0000313" key="1">
    <source>
        <dbReference type="EMBL" id="MBO8474836.1"/>
    </source>
</evidence>
<evidence type="ECO:0008006" key="3">
    <source>
        <dbReference type="Google" id="ProtNLM"/>
    </source>
</evidence>
<proteinExistence type="predicted"/>
<dbReference type="GO" id="GO:0004803">
    <property type="term" value="F:transposase activity"/>
    <property type="evidence" value="ECO:0007669"/>
    <property type="project" value="InterPro"/>
</dbReference>
<dbReference type="AlphaFoldDB" id="A0A9D9IN44"/>
<comment type="caution">
    <text evidence="1">The sequence shown here is derived from an EMBL/GenBank/DDBJ whole genome shotgun (WGS) entry which is preliminary data.</text>
</comment>
<dbReference type="GO" id="GO:0003677">
    <property type="term" value="F:DNA binding"/>
    <property type="evidence" value="ECO:0007669"/>
    <property type="project" value="InterPro"/>
</dbReference>
<evidence type="ECO:0000313" key="2">
    <source>
        <dbReference type="Proteomes" id="UP000823757"/>
    </source>
</evidence>